<accession>A0A6J5NU59</accession>
<evidence type="ECO:0000313" key="1">
    <source>
        <dbReference type="EMBL" id="CAB4160851.1"/>
    </source>
</evidence>
<name>A0A6J5NU59_9CAUD</name>
<sequence>MSSTLLQLVQQATGEMGLNQPTQVVGNSSSDVIQLYSLINSVGYEVQRDHNWEALDKEYRFYTVYTTLTCTLVEDSVNVTTLESTTGLSNLYIVTGTGINQDTYVNTVTGANSLTLSQAATQTGVFTLYFSQAKYPLPSDWDRQVDRTHYDKSKRWEMLGPTDAQQWQFLKSSYISTGPRIRYRILGGYFQIWPAMNTDEYLGFEYMSNQWATSSTGVTQSSFLADSDTCIFPDRLMVTALKKKYFEIKGFDSTAFTRDYLQQLSFAKANDSGSATLSFAPTPGAILIGFENIPDANYGQ</sequence>
<proteinExistence type="predicted"/>
<gene>
    <name evidence="1" type="ORF">UFOVP770_14</name>
</gene>
<dbReference type="EMBL" id="LR796715">
    <property type="protein sequence ID" value="CAB4160851.1"/>
    <property type="molecule type" value="Genomic_DNA"/>
</dbReference>
<reference evidence="1" key="1">
    <citation type="submission" date="2020-04" db="EMBL/GenBank/DDBJ databases">
        <authorList>
            <person name="Chiriac C."/>
            <person name="Salcher M."/>
            <person name="Ghai R."/>
            <person name="Kavagutti S V."/>
        </authorList>
    </citation>
    <scope>NUCLEOTIDE SEQUENCE</scope>
</reference>
<organism evidence="1">
    <name type="scientific">uncultured Caudovirales phage</name>
    <dbReference type="NCBI Taxonomy" id="2100421"/>
    <lineage>
        <taxon>Viruses</taxon>
        <taxon>Duplodnaviria</taxon>
        <taxon>Heunggongvirae</taxon>
        <taxon>Uroviricota</taxon>
        <taxon>Caudoviricetes</taxon>
        <taxon>Peduoviridae</taxon>
        <taxon>Maltschvirus</taxon>
        <taxon>Maltschvirus maltsch</taxon>
    </lineage>
</organism>
<protein>
    <submittedName>
        <fullName evidence="1">Uncharacterized protein</fullName>
    </submittedName>
</protein>